<gene>
    <name evidence="4" type="primary">Dnajc11_1</name>
    <name evidence="4" type="ORF">FJT64_003625</name>
</gene>
<dbReference type="Pfam" id="PF00226">
    <property type="entry name" value="DnaJ"/>
    <property type="match status" value="1"/>
</dbReference>
<protein>
    <submittedName>
        <fullName evidence="4">DnaJ subfamily C member 11</fullName>
    </submittedName>
</protein>
<keyword evidence="1" id="KW-0143">Chaperone</keyword>
<keyword evidence="5" id="KW-1185">Reference proteome</keyword>
<evidence type="ECO:0000313" key="4">
    <source>
        <dbReference type="EMBL" id="KAF0299116.1"/>
    </source>
</evidence>
<dbReference type="InterPro" id="IPR052243">
    <property type="entry name" value="Mito_inner_membrane_organizer"/>
</dbReference>
<dbReference type="EMBL" id="VIIS01001393">
    <property type="protein sequence ID" value="KAF0299116.1"/>
    <property type="molecule type" value="Genomic_DNA"/>
</dbReference>
<dbReference type="PRINTS" id="PR00625">
    <property type="entry name" value="JDOMAIN"/>
</dbReference>
<dbReference type="OrthoDB" id="18010at2759"/>
<name>A0A6A4VWC9_AMPAM</name>
<dbReference type="Proteomes" id="UP000440578">
    <property type="component" value="Unassembled WGS sequence"/>
</dbReference>
<evidence type="ECO:0000256" key="2">
    <source>
        <dbReference type="SAM" id="MobiDB-lite"/>
    </source>
</evidence>
<dbReference type="AlphaFoldDB" id="A0A6A4VWC9"/>
<dbReference type="InterPro" id="IPR055225">
    <property type="entry name" value="DNAJC11-like_beta-barrel"/>
</dbReference>
<dbReference type="Gene3D" id="1.10.287.110">
    <property type="entry name" value="DnaJ domain"/>
    <property type="match status" value="1"/>
</dbReference>
<dbReference type="PANTHER" id="PTHR44157">
    <property type="entry name" value="DNAJ HOMOLOG SUBFAMILY C MEMBER 11"/>
    <property type="match status" value="1"/>
</dbReference>
<organism evidence="4 5">
    <name type="scientific">Amphibalanus amphitrite</name>
    <name type="common">Striped barnacle</name>
    <name type="synonym">Balanus amphitrite</name>
    <dbReference type="NCBI Taxonomy" id="1232801"/>
    <lineage>
        <taxon>Eukaryota</taxon>
        <taxon>Metazoa</taxon>
        <taxon>Ecdysozoa</taxon>
        <taxon>Arthropoda</taxon>
        <taxon>Crustacea</taxon>
        <taxon>Multicrustacea</taxon>
        <taxon>Cirripedia</taxon>
        <taxon>Thoracica</taxon>
        <taxon>Thoracicalcarea</taxon>
        <taxon>Balanomorpha</taxon>
        <taxon>Balanoidea</taxon>
        <taxon>Balanidae</taxon>
        <taxon>Amphibalaninae</taxon>
        <taxon>Amphibalanus</taxon>
    </lineage>
</organism>
<dbReference type="PANTHER" id="PTHR44157:SF1">
    <property type="entry name" value="DNAJ HOMOLOG SUBFAMILY C MEMBER 11"/>
    <property type="match status" value="1"/>
</dbReference>
<dbReference type="InterPro" id="IPR036869">
    <property type="entry name" value="J_dom_sf"/>
</dbReference>
<dbReference type="SMART" id="SM00271">
    <property type="entry name" value="DnaJ"/>
    <property type="match status" value="1"/>
</dbReference>
<comment type="caution">
    <text evidence="4">The sequence shown here is derived from an EMBL/GenBank/DDBJ whole genome shotgun (WGS) entry which is preliminary data.</text>
</comment>
<sequence length="523" mass="58277">MTASNQEDLAPEEDEDYYSLLNIPRDAPQSSINDAYRRLSRLYHPDKHVVAEQKQRAEVMFGKIKTAYEVLSDPHRRAIYDSVGVAGLRTEGWQVVQRTKTPQEIRDEYEQLAREQAERRLLQRTNPKGSVTLFINATDLFCSYGDELDDDELDDWLLPQVEVTGMSFTQSIEAPLTLRDTATMSGNLSTSNGTGQGQVSCSVRRLFSDRCWAEAELGVGDGLMVSTRAFRSLGRHLHATGHGFIYLLPNGLGRVGLLGSLGCQLDRRTVGYLSYRVGRPAGVQAMVVRETEHSRQSVSLYVGVPHSYVTGSLTVTLPEADVKARLVAKLSRASQTYTAHVRLSDELQASAVFYGTVVPLLAWTAVNRLLVAPYVSRRQKEEAQRRREANRERTAAKRREAEAAVSLMRETVARIRQAEELRRGLVITAAWYGRIVQAGSGDPANGGMEDLVDVTIPLQCLVTDSKLILQEGTKSHLPGFFDPAPDTDKSLQVEYLFHNARHQVTVADTDPLRIPKPSHRTES</sequence>
<dbReference type="InterPro" id="IPR001623">
    <property type="entry name" value="DnaJ_domain"/>
</dbReference>
<feature type="region of interest" description="Disordered" evidence="2">
    <location>
        <begin position="380"/>
        <end position="399"/>
    </location>
</feature>
<evidence type="ECO:0000256" key="1">
    <source>
        <dbReference type="ARBA" id="ARBA00023186"/>
    </source>
</evidence>
<dbReference type="Pfam" id="PF22774">
    <property type="entry name" value="DNAJC11_beta-barrel"/>
    <property type="match status" value="1"/>
</dbReference>
<evidence type="ECO:0000313" key="5">
    <source>
        <dbReference type="Proteomes" id="UP000440578"/>
    </source>
</evidence>
<dbReference type="PROSITE" id="PS50076">
    <property type="entry name" value="DNAJ_2"/>
    <property type="match status" value="1"/>
</dbReference>
<accession>A0A6A4VWC9</accession>
<proteinExistence type="predicted"/>
<dbReference type="InterPro" id="IPR024586">
    <property type="entry name" value="DnaJ-like_C11_C"/>
</dbReference>
<dbReference type="Pfam" id="PF11875">
    <property type="entry name" value="DnaJ-like_C11_C"/>
    <property type="match status" value="1"/>
</dbReference>
<dbReference type="GO" id="GO:0005739">
    <property type="term" value="C:mitochondrion"/>
    <property type="evidence" value="ECO:0007669"/>
    <property type="project" value="GOC"/>
</dbReference>
<reference evidence="4 5" key="1">
    <citation type="submission" date="2019-07" db="EMBL/GenBank/DDBJ databases">
        <title>Draft genome assembly of a fouling barnacle, Amphibalanus amphitrite (Darwin, 1854): The first reference genome for Thecostraca.</title>
        <authorList>
            <person name="Kim W."/>
        </authorList>
    </citation>
    <scope>NUCLEOTIDE SEQUENCE [LARGE SCALE GENOMIC DNA]</scope>
    <source>
        <strain evidence="4">SNU_AA5</strain>
        <tissue evidence="4">Soma without cirri and trophi</tissue>
    </source>
</reference>
<evidence type="ECO:0000259" key="3">
    <source>
        <dbReference type="PROSITE" id="PS50076"/>
    </source>
</evidence>
<dbReference type="CDD" id="cd06257">
    <property type="entry name" value="DnaJ"/>
    <property type="match status" value="1"/>
</dbReference>
<dbReference type="SUPFAM" id="SSF46565">
    <property type="entry name" value="Chaperone J-domain"/>
    <property type="match status" value="1"/>
</dbReference>
<dbReference type="GO" id="GO:0042407">
    <property type="term" value="P:cristae formation"/>
    <property type="evidence" value="ECO:0007669"/>
    <property type="project" value="TreeGrafter"/>
</dbReference>
<feature type="domain" description="J" evidence="3">
    <location>
        <begin position="16"/>
        <end position="84"/>
    </location>
</feature>